<accession>A0A9N8Z213</accession>
<organism evidence="2 3">
    <name type="scientific">Acaulospora morrowiae</name>
    <dbReference type="NCBI Taxonomy" id="94023"/>
    <lineage>
        <taxon>Eukaryota</taxon>
        <taxon>Fungi</taxon>
        <taxon>Fungi incertae sedis</taxon>
        <taxon>Mucoromycota</taxon>
        <taxon>Glomeromycotina</taxon>
        <taxon>Glomeromycetes</taxon>
        <taxon>Diversisporales</taxon>
        <taxon>Acaulosporaceae</taxon>
        <taxon>Acaulospora</taxon>
    </lineage>
</organism>
<reference evidence="2" key="1">
    <citation type="submission" date="2021-06" db="EMBL/GenBank/DDBJ databases">
        <authorList>
            <person name="Kallberg Y."/>
            <person name="Tangrot J."/>
            <person name="Rosling A."/>
        </authorList>
    </citation>
    <scope>NUCLEOTIDE SEQUENCE</scope>
    <source>
        <strain evidence="2">CL551</strain>
    </source>
</reference>
<dbReference type="AlphaFoldDB" id="A0A9N8Z213"/>
<protein>
    <submittedName>
        <fullName evidence="2">8406_t:CDS:1</fullName>
    </submittedName>
</protein>
<evidence type="ECO:0000256" key="1">
    <source>
        <dbReference type="SAM" id="MobiDB-lite"/>
    </source>
</evidence>
<evidence type="ECO:0000313" key="3">
    <source>
        <dbReference type="Proteomes" id="UP000789342"/>
    </source>
</evidence>
<name>A0A9N8Z213_9GLOM</name>
<proteinExistence type="predicted"/>
<gene>
    <name evidence="2" type="ORF">AMORRO_LOCUS1718</name>
</gene>
<feature type="compositionally biased region" description="Polar residues" evidence="1">
    <location>
        <begin position="54"/>
        <end position="70"/>
    </location>
</feature>
<dbReference type="Gene3D" id="3.40.50.11490">
    <property type="match status" value="1"/>
</dbReference>
<feature type="region of interest" description="Disordered" evidence="1">
    <location>
        <begin position="1"/>
        <end position="76"/>
    </location>
</feature>
<dbReference type="OrthoDB" id="2438986at2759"/>
<comment type="caution">
    <text evidence="2">The sequence shown here is derived from an EMBL/GenBank/DDBJ whole genome shotgun (WGS) entry which is preliminary data.</text>
</comment>
<sequence>MSSKKSRSRMKSLLGKPIKNYNSLAQQGNVGGGASTSRRAISTNKNHLKAKNVETLSTNTSREYPQSTGGKTKKSVKFQMPGKNEEWQSAERSRIFNEKVHEERELLRMRTRQQPMIAAIDIRGKYNVKTFLFNALAHTFYFLIKGTTQESVMHWKGFLFKADPIQNIATVIIRPFPGRCEDHVRLDEIMNKHRLWMKHYITLPYAFELINPNTDENLYLIEPIQKPTSIRNINEEYIFMRDNEIASIHFVGVSWLNDEKTRCWLIFPNTSRLIERLKLTTRPIVPYIICEKTLSNSMTIAKEHERIFDHETIQNNPSLRDIETFIWINNYHEIMKICENPGIRYMNFAPDPDRCPEIKEMNNVLDYLGAVYNKDYNDDIGLIHSFYEKQVLFMPNLMELKRLPNCKFRGYGVNPQTRESSNFVEFFPQGGFLTVTTAVFVKEQEVISRVLAVMKHQNKIYNDSKWELVLNENILGYLAHVATSMETQCLNAKIAYLDLVMHAKANKVRYFTEQEIFKITMEIDEPPTMLLSLHRTMIRIHTMYWKERRHFILIYDSSEDKSNLVPLNGVEQMTLEEFENQFGDHSATESGPTAMQLE</sequence>
<evidence type="ECO:0000313" key="2">
    <source>
        <dbReference type="EMBL" id="CAG8467935.1"/>
    </source>
</evidence>
<feature type="compositionally biased region" description="Basic residues" evidence="1">
    <location>
        <begin position="1"/>
        <end position="10"/>
    </location>
</feature>
<feature type="compositionally biased region" description="Polar residues" evidence="1">
    <location>
        <begin position="35"/>
        <end position="45"/>
    </location>
</feature>
<dbReference type="Proteomes" id="UP000789342">
    <property type="component" value="Unassembled WGS sequence"/>
</dbReference>
<dbReference type="EMBL" id="CAJVPV010000653">
    <property type="protein sequence ID" value="CAG8467935.1"/>
    <property type="molecule type" value="Genomic_DNA"/>
</dbReference>
<keyword evidence="3" id="KW-1185">Reference proteome</keyword>